<evidence type="ECO:0000256" key="6">
    <source>
        <dbReference type="SAM" id="MobiDB-lite"/>
    </source>
</evidence>
<dbReference type="SMART" id="SM00368">
    <property type="entry name" value="LRR_RI"/>
    <property type="match status" value="5"/>
</dbReference>
<dbReference type="PANTHER" id="PTHR23170">
    <property type="entry name" value="NY-REN-58 ANTIGEN"/>
    <property type="match status" value="1"/>
</dbReference>
<evidence type="ECO:0000256" key="5">
    <source>
        <dbReference type="SAM" id="Coils"/>
    </source>
</evidence>
<sequence length="709" mass="80572">MDEFKVRYAAKCGELATQPLATVLDALARSQSRADAALDLLNPDTRCDTIDTSKMGVRRCLPSMTESLNLSGQSIPFKAASALAAALATDCFFTRIVLADAFLGDDGCIIIAGALKTNTTVTHLDLRGNSIRADGAIALGQMIKVNSALKSLSLEWNCVGIWEAGIHSIADSLALNQTLEELDLRNNKIGPQASQHLAFALKHNTRLRTLDLRWNNAGLIGGRAFLDLLKWNTVLMDLNLTGNDIPEDLHRGISSALERNSDRYKHDIHTKAHKESLTNTLQSLTLSHQDAMARLTSKLATTDQNALTLSQKLSLASSEISETQNAYRSLEVKLERITKDKCDVEDTLISERSQFQAKMSDMQRELVSERERRMRAEDKYQGISTETTTRILELESSLKRAELDVEVLRRDKAMLLDDVSVGKEKERAISQLWEEKLQRSDGNNHSKLMKFQNLKDEELAERCKKYDERIRVFEIEKAKAQEEIDAVRNKLITEKRYWAELVSETETRIHKEEEVRRKDMESQLQTMQRQRNALQEEVASHQSAMSAANKENGLALKRLQDQRTQLNQELSDLQASESHHIADLTQLRNRLEASRQETKDAQTLLSQFQAEAVRNREANERAKKEVADKEKATRHEDHEKALQQIAARDAVIARLKEELRRREDEIQNKDDENMIRMKELQLNINTLLTQRTRKHTRTKSTDFEVSLAT</sequence>
<evidence type="ECO:0000256" key="1">
    <source>
        <dbReference type="ARBA" id="ARBA00004300"/>
    </source>
</evidence>
<comment type="subcellular location">
    <subcellularLocation>
        <location evidence="1">Cytoplasm</location>
        <location evidence="1">Cytoskeleton</location>
        <location evidence="1">Microtubule organizing center</location>
        <location evidence="1">Centrosome</location>
    </subcellularLocation>
</comment>
<dbReference type="EMBL" id="JAFCIX010000576">
    <property type="protein sequence ID" value="KAH6586073.1"/>
    <property type="molecule type" value="Genomic_DNA"/>
</dbReference>
<dbReference type="InterPro" id="IPR032675">
    <property type="entry name" value="LRR_dom_sf"/>
</dbReference>
<evidence type="ECO:0000256" key="3">
    <source>
        <dbReference type="ARBA" id="ARBA00023054"/>
    </source>
</evidence>
<gene>
    <name evidence="7" type="ORF">BASA50_000778</name>
</gene>
<feature type="coiled-coil region" evidence="5">
    <location>
        <begin position="320"/>
        <end position="418"/>
    </location>
</feature>
<dbReference type="InterPro" id="IPR001611">
    <property type="entry name" value="Leu-rich_rpt"/>
</dbReference>
<dbReference type="PANTHER" id="PTHR23170:SF3">
    <property type="entry name" value="LEUCINE-RICH REPEAT-CONTAINING PROTEIN 45"/>
    <property type="match status" value="1"/>
</dbReference>
<feature type="region of interest" description="Disordered" evidence="6">
    <location>
        <begin position="615"/>
        <end position="637"/>
    </location>
</feature>
<dbReference type="Gene3D" id="3.80.10.10">
    <property type="entry name" value="Ribonuclease Inhibitor"/>
    <property type="match status" value="2"/>
</dbReference>
<keyword evidence="3 5" id="KW-0175">Coiled coil</keyword>
<comment type="caution">
    <text evidence="7">The sequence shown here is derived from an EMBL/GenBank/DDBJ whole genome shotgun (WGS) entry which is preliminary data.</text>
</comment>
<dbReference type="Pfam" id="PF13516">
    <property type="entry name" value="LRR_6"/>
    <property type="match status" value="3"/>
</dbReference>
<name>A0ABQ8ET66_9FUNG</name>
<evidence type="ECO:0000313" key="7">
    <source>
        <dbReference type="EMBL" id="KAH6586073.1"/>
    </source>
</evidence>
<proteinExistence type="predicted"/>
<evidence type="ECO:0000256" key="4">
    <source>
        <dbReference type="ARBA" id="ARBA00023212"/>
    </source>
</evidence>
<keyword evidence="2" id="KW-0963">Cytoplasm</keyword>
<dbReference type="Proteomes" id="UP001648503">
    <property type="component" value="Unassembled WGS sequence"/>
</dbReference>
<evidence type="ECO:0000256" key="2">
    <source>
        <dbReference type="ARBA" id="ARBA00022490"/>
    </source>
</evidence>
<keyword evidence="8" id="KW-1185">Reference proteome</keyword>
<organism evidence="7 8">
    <name type="scientific">Batrachochytrium salamandrivorans</name>
    <dbReference type="NCBI Taxonomy" id="1357716"/>
    <lineage>
        <taxon>Eukaryota</taxon>
        <taxon>Fungi</taxon>
        <taxon>Fungi incertae sedis</taxon>
        <taxon>Chytridiomycota</taxon>
        <taxon>Chytridiomycota incertae sedis</taxon>
        <taxon>Chytridiomycetes</taxon>
        <taxon>Rhizophydiales</taxon>
        <taxon>Rhizophydiales incertae sedis</taxon>
        <taxon>Batrachochytrium</taxon>
    </lineage>
</organism>
<reference evidence="7 8" key="1">
    <citation type="submission" date="2021-02" db="EMBL/GenBank/DDBJ databases">
        <title>Variation within the Batrachochytrium salamandrivorans European outbreak.</title>
        <authorList>
            <person name="Kelly M."/>
            <person name="Pasmans F."/>
            <person name="Shea T.P."/>
            <person name="Munoz J.F."/>
            <person name="Carranza S."/>
            <person name="Cuomo C.A."/>
            <person name="Martel A."/>
        </authorList>
    </citation>
    <scope>NUCLEOTIDE SEQUENCE [LARGE SCALE GENOMIC DNA]</scope>
    <source>
        <strain evidence="7 8">AMFP18/2</strain>
    </source>
</reference>
<dbReference type="SUPFAM" id="SSF52047">
    <property type="entry name" value="RNI-like"/>
    <property type="match status" value="1"/>
</dbReference>
<keyword evidence="4" id="KW-0206">Cytoskeleton</keyword>
<evidence type="ECO:0000313" key="8">
    <source>
        <dbReference type="Proteomes" id="UP001648503"/>
    </source>
</evidence>
<dbReference type="InterPro" id="IPR052116">
    <property type="entry name" value="Centro_Cilium_Assembly"/>
</dbReference>
<accession>A0ABQ8ET66</accession>
<protein>
    <submittedName>
        <fullName evidence="7">Uncharacterized protein</fullName>
    </submittedName>
</protein>